<dbReference type="AlphaFoldDB" id="A0A1D6EUC8"/>
<dbReference type="Gramene" id="Zm00001eb104140_T001">
    <property type="protein sequence ID" value="Zm00001eb104140_P001"/>
    <property type="gene ID" value="Zm00001eb104140"/>
</dbReference>
<reference evidence="2 5" key="1">
    <citation type="submission" date="2015-12" db="EMBL/GenBank/DDBJ databases">
        <title>Update maize B73 reference genome by single molecule sequencing technologies.</title>
        <authorList>
            <consortium name="Maize Genome Sequencing Project"/>
            <person name="Ware D."/>
        </authorList>
    </citation>
    <scope>NUCLEOTIDE SEQUENCE [LARGE SCALE GENOMIC DNA]</scope>
    <source>
        <strain evidence="5">cv. B73</strain>
        <tissue evidence="2">Seedling</tissue>
    </source>
</reference>
<protein>
    <submittedName>
        <fullName evidence="2 4">Uncharacterized protein</fullName>
    </submittedName>
</protein>
<evidence type="ECO:0000313" key="2">
    <source>
        <dbReference type="EMBL" id="ONM23269.1"/>
    </source>
</evidence>
<dbReference type="Proteomes" id="UP000007305">
    <property type="component" value="Chromosome 2"/>
</dbReference>
<dbReference type="EMBL" id="CM007648">
    <property type="protein sequence ID" value="ONM23269.1"/>
    <property type="molecule type" value="Genomic_DNA"/>
</dbReference>
<sequence>MAGWRPSPIGGTEPPTLWWQGLTMELKNALTTSSEASRLSKHIAYSITAASQGSVILPPSSPVNPNSSRDMLRSSPNTAVPRYASGTSNLVPSEEYTTQWPLTATGIDVPHEPSASFASVAVSRLLAMAAVACHFFAI</sequence>
<proteinExistence type="predicted"/>
<evidence type="ECO:0000256" key="1">
    <source>
        <dbReference type="SAM" id="MobiDB-lite"/>
    </source>
</evidence>
<feature type="region of interest" description="Disordered" evidence="1">
    <location>
        <begin position="58"/>
        <end position="92"/>
    </location>
</feature>
<gene>
    <name evidence="2" type="ORF">ZEAMMB73_Zm00001d006278</name>
    <name evidence="3" type="ORF">ZEAMMB73_Zm00001d006281</name>
</gene>
<organism evidence="2">
    <name type="scientific">Zea mays</name>
    <name type="common">Maize</name>
    <dbReference type="NCBI Taxonomy" id="4577"/>
    <lineage>
        <taxon>Eukaryota</taxon>
        <taxon>Viridiplantae</taxon>
        <taxon>Streptophyta</taxon>
        <taxon>Embryophyta</taxon>
        <taxon>Tracheophyta</taxon>
        <taxon>Spermatophyta</taxon>
        <taxon>Magnoliopsida</taxon>
        <taxon>Liliopsida</taxon>
        <taxon>Poales</taxon>
        <taxon>Poaceae</taxon>
        <taxon>PACMAD clade</taxon>
        <taxon>Panicoideae</taxon>
        <taxon>Andropogonodae</taxon>
        <taxon>Andropogoneae</taxon>
        <taxon>Tripsacinae</taxon>
        <taxon>Zea</taxon>
    </lineage>
</organism>
<dbReference type="ExpressionAtlas" id="A0A1D6EUC8">
    <property type="expression patterns" value="baseline and differential"/>
</dbReference>
<keyword evidence="5" id="KW-1185">Reference proteome</keyword>
<accession>A0A1D6EUC8</accession>
<dbReference type="OMA" id="KCMAYSI"/>
<evidence type="ECO:0000313" key="3">
    <source>
        <dbReference type="EMBL" id="ONM23272.1"/>
    </source>
</evidence>
<dbReference type="EnsemblPlants" id="Zm00001eb104140_T001">
    <property type="protein sequence ID" value="Zm00001eb104140_P001"/>
    <property type="gene ID" value="Zm00001eb104140"/>
</dbReference>
<dbReference type="EMBL" id="CM007648">
    <property type="protein sequence ID" value="ONM23272.1"/>
    <property type="molecule type" value="Genomic_DNA"/>
</dbReference>
<evidence type="ECO:0000313" key="4">
    <source>
        <dbReference type="EnsemblPlants" id="Zm00001eb104140_P001"/>
    </source>
</evidence>
<name>A0A1D6EUC8_MAIZE</name>
<evidence type="ECO:0000313" key="5">
    <source>
        <dbReference type="Proteomes" id="UP000007305"/>
    </source>
</evidence>
<reference evidence="4" key="3">
    <citation type="submission" date="2021-05" db="UniProtKB">
        <authorList>
            <consortium name="EnsemblPlants"/>
        </authorList>
    </citation>
    <scope>IDENTIFICATION</scope>
    <source>
        <strain evidence="4">cv. B73</strain>
    </source>
</reference>
<reference evidence="4" key="2">
    <citation type="submission" date="2019-07" db="EMBL/GenBank/DDBJ databases">
        <authorList>
            <person name="Seetharam A."/>
            <person name="Woodhouse M."/>
            <person name="Cannon E."/>
        </authorList>
    </citation>
    <scope>NUCLEOTIDE SEQUENCE [LARGE SCALE GENOMIC DNA]</scope>
    <source>
        <strain evidence="4">cv. B73</strain>
    </source>
</reference>